<keyword evidence="2" id="KW-0812">Transmembrane</keyword>
<feature type="coiled-coil region" evidence="1">
    <location>
        <begin position="1383"/>
        <end position="1410"/>
    </location>
</feature>
<sequence>MNILEQENQISLVKQNLNSTLGQIKIIQVNLLENEDLVDTIDNLINEKELLKTELSSQLENQQVDYNSTLLKLSECKSLGNLLQEYMSEQDIENFSMNEISKKTEKQYTFADRITELKYLKNNNQQSLDEIEIIRSHAELEMEIQELNRTKFHKKNVGMEEKRNILIKLLAVQDLLVELHEYGYEHFESYKVSLTDKIRKYQKQFDIEFSKLKETQGNIKLYQDSYSELNLIHINDVQRSKVIENQVYLLKKELNDKEKHLITIQNDLIESSTKRQLLEESFKNEKQYQIKVLQSCHDDEVQSNLLNEQLQSHNEKCIHINQNIDKIKQEEEQLNQQQEENVNNISNAKSDINQSELLISSFKQQYDNLSIKEEILHKNKNYLEQEIKSTEECIISKTNIIELEKQKEIEKVNVNNMLNETLKDYGMQENETKQKLKDYEIIIRKIHAEIQPVHKNLETITEDLKGIYQRSEEHDEAQTIISRNLNNTKGKKEIIQKYVREEELKVNTFQQEIIKNENDEQDLRQILIEQDTVCDKNIEKIREKEKERIQCEVLMKEYSLDEHNSLQNSEQLKIQKIAAQERLQKVEKQKFTANANFQDLVEYKESIENQCKENDDAYSASQKIFKEAEENIYILVGEIENNKLKMSLKQKEHIDLNDNIDHLTQKVKHYGTEKAALANILKETDIQANILQNKLTGNESTMNNLNQDNEQITAGIETLKNTLKDYESQNNLIMLNSRELKEEEHLYNQQIKENDSLKSSLQIQIDDLEAKKRDITREHENIENDLNSLKKRIEENKTEHKTFQENFEETKSKHLFIQNTFKNLVVEREIVEKNIIELESKQYNLNTKNESLESNKKLMEEKLKDHIFQQDSFQNIFSDLVNRKDSSYKELNNHLTITNEAKISIEKMNTDIDSVSNHLKSVEDELNTEKTVLLELDVQGKTILNEIKEIWCNHKLIKEDIKEKESNVDSLFAEIQNEMSNKEKLEQKFKQSEYQTSSVENDLYAQEKLISNNNIIYRELEESIVYLNEQIQNNDIENLVTNQNLEKCKNEIKKIQDEITQNNSEENKWKKKLNEAAKIRSSIYEYLTEIKTQLAKETIKRSEIDNEISKIQCQKNEIHDKQTRKENLIKEGAYIKSTFESKLNNVESQMCAKKTAMENLDVKKSELLIDMKNKDYFQNENLQCLIKLETERNNLHVDLDKEENIKCKAIKLLSQSEKSIDLLSNKHSEIEDQIIADQLELSKLGIETDSLFKAMKENEILNDSFKKVLVESESQREMIHDKLRKHEIRKNNVLHDLIDSETQRDLLHEQLAKTSMKNKKDQIINKITDQEKKRVNSQNEIKQLVKTQDALQKQQTDEEKAHVEIQQQLKCIVENEQISKHNLQSNNIKIEETQKKLNDLRVLQENVQQKLFESKSSHELNTKMLVESDLTINLLSNKSKENENQIKSRQLIINNLDSELNIMAGEIKDFEKEQVTLNKEIDHLGTEKELIRKELNEQSIKLAEAQESILEILENAKCYINEADKVAEKSVENNLILTELEEKIYLGQKQLKEQDLTIESIKSNITNLQSHNITMNDKMKNYITNEDIEQKKLNALKLHIKSNKELLKEKILNMNTVQQTIKRIEENKAEFLKLTKEHNENKNNLLNMFSNSEALENSINDKLKIEKLTISNLYKTLTDRDIKMKSLNLQLEENTNFQEISNQKVNDLEALTKHLNMQVNEKESEKVLIEQKIFETEEKIRSQKELLSDLQNEIDLKNNMKYELENLISGLNNEILNNKTEIESSQMKCSEFNIQYSEFNESLMKLKEKENGTKKSLEIIEESRYSLLNELKRIEMSLSGLEIEYEKCQKHSISIKEKMEENHKSLFETIQEKSQSDAKNNFLINQYNEQKKHQKVLENKEKEMEELIILTKKIIENKDIQYAYTFKDYKEFQEIKISLQEQIKSIINKKKSLNKELENTESHIDLMKKEMNKKSKEIDEFNKAFDELSKAELFLNEQMKKHNSICSKESMQLTELKTHDKSLQVLMKNIETKIVIIKQELVNLEEERYLIYDDINKIENLELQGENLLKDFIDKNESIHSQLEQIKLNENALHELLKKSQYQKKLTQDKLKDIEKSIIIIKEKLKDSSEKINSKKDEETMLENQLLVISQELINSDETKEELSTYVNKNIKNQNELETKVSEFESQKIKYNVLINDLKNNLNEINCKRDLVHGKISDQSDHFDKLKDNIQKLEMEIDLYKKKLKDLDMQKTSMEQEIKNTEEKKLILLVQIKEGKKNITQSNMQLRDYELQITFLQERLKDKSNENNNLCLEYQILEKDRDVMEVNFSKKNSECESLHEDLNKIKTKIKLLNNNLDELIHAEKLKQNMIINVEAERDSLKEKVQMQEKEVILFLKNLNDLENQKQDFSMKIKNQVTELFIQEQKILSYNTSFGKLCEQLKNNEIKKSNVQITKISSEKLRDSYQEQILYNTNLSEKYKCELKSLDENKEFLINLLNNLDKCQAQIINNMKDSGVKIQEYIKNTKTQDSIVDFKKNLNEKIINHRNNAVLLQKQLDSKENKIDKIQVKYSENFHSILLEKQKSIQAFKEQYLLSDEINRKNEQNIVSNHKLCIFENNLKLSNTKNKTFQAVKERMIEQMQQVNMQFDLFENMINHSEENKIEVESQININIKKCKLQVYFIDKQQYVDEMDNIFKDLEQFSKSIKQQVEELLVCRNTLNHRNVELEKQIFSITEQMKNSEKQIGDMNSQRRKFKEQGDHLYDKLRDEHYLLNERYSKNKELSTQLQLFLEHLSDNVSSQNIYVVNDPEDNLNFKNKSLSTDSVTILPEGIIENDVNQNISHINKTKEENLEHIKHFPEDNYDKIHYSVINDISVVSDYHNYYPNIYANKDLVDKSNLDNKSLTDSETLLTEFNNEEKSQINETRNEILEQQKPFPENNCDKSKNSSRCVLYDVSDNQYNELHIGNFTIDANYNHDKKINIRQNIQSIENEINSRYEDLVELQIKEAISKELDDKEMQEVKEKKNETQDNLKKLEINKKMLYEELEINIDSQSKDKTISSESSIDEISKDLPILRHRQEELKMQNEVPEAIMDENTNHKSLQLPHPANSFNSSFSFKVRISIFISTIVFFLLYFNI</sequence>
<comment type="caution">
    <text evidence="3">The sequence shown here is derived from an EMBL/GenBank/DDBJ whole genome shotgun (WGS) entry which is preliminary data.</text>
</comment>
<keyword evidence="2" id="KW-1133">Transmembrane helix</keyword>
<feature type="coiled-coil region" evidence="1">
    <location>
        <begin position="34"/>
        <end position="61"/>
    </location>
</feature>
<feature type="coiled-coil region" evidence="1">
    <location>
        <begin position="1607"/>
        <end position="1641"/>
    </location>
</feature>
<feature type="coiled-coil region" evidence="1">
    <location>
        <begin position="1038"/>
        <end position="1065"/>
    </location>
</feature>
<feature type="transmembrane region" description="Helical" evidence="2">
    <location>
        <begin position="3115"/>
        <end position="3133"/>
    </location>
</feature>
<feature type="coiled-coil region" evidence="1">
    <location>
        <begin position="2722"/>
        <end position="2756"/>
    </location>
</feature>
<feature type="coiled-coil region" evidence="1">
    <location>
        <begin position="2984"/>
        <end position="3043"/>
    </location>
</feature>
<feature type="coiled-coil region" evidence="1">
    <location>
        <begin position="1705"/>
        <end position="1767"/>
    </location>
</feature>
<feature type="coiled-coil region" evidence="1">
    <location>
        <begin position="2216"/>
        <end position="2418"/>
    </location>
</feature>
<gene>
    <name evidence="3" type="ORF">MNOR_LOCUS3290</name>
</gene>
<feature type="coiled-coil region" evidence="1">
    <location>
        <begin position="961"/>
        <end position="995"/>
    </location>
</feature>
<evidence type="ECO:0000256" key="2">
    <source>
        <dbReference type="SAM" id="Phobius"/>
    </source>
</evidence>
<evidence type="ECO:0000313" key="4">
    <source>
        <dbReference type="Proteomes" id="UP001497623"/>
    </source>
</evidence>
<keyword evidence="4" id="KW-1185">Reference proteome</keyword>
<proteinExistence type="predicted"/>
<accession>A0AAV2PQ45</accession>
<feature type="coiled-coil region" evidence="1">
    <location>
        <begin position="702"/>
        <end position="869"/>
    </location>
</feature>
<dbReference type="EMBL" id="CAXKWB010001108">
    <property type="protein sequence ID" value="CAL4063327.1"/>
    <property type="molecule type" value="Genomic_DNA"/>
</dbReference>
<evidence type="ECO:0000256" key="1">
    <source>
        <dbReference type="SAM" id="Coils"/>
    </source>
</evidence>
<feature type="coiled-coil region" evidence="1">
    <location>
        <begin position="310"/>
        <end position="355"/>
    </location>
</feature>
<keyword evidence="1" id="KW-0175">Coiled coil</keyword>
<feature type="coiled-coil region" evidence="1">
    <location>
        <begin position="2534"/>
        <end position="2568"/>
    </location>
</feature>
<name>A0AAV2PQ45_MEGNR</name>
<organism evidence="3 4">
    <name type="scientific">Meganyctiphanes norvegica</name>
    <name type="common">Northern krill</name>
    <name type="synonym">Thysanopoda norvegica</name>
    <dbReference type="NCBI Taxonomy" id="48144"/>
    <lineage>
        <taxon>Eukaryota</taxon>
        <taxon>Metazoa</taxon>
        <taxon>Ecdysozoa</taxon>
        <taxon>Arthropoda</taxon>
        <taxon>Crustacea</taxon>
        <taxon>Multicrustacea</taxon>
        <taxon>Malacostraca</taxon>
        <taxon>Eumalacostraca</taxon>
        <taxon>Eucarida</taxon>
        <taxon>Euphausiacea</taxon>
        <taxon>Euphausiidae</taxon>
        <taxon>Meganyctiphanes</taxon>
    </lineage>
</organism>
<feature type="coiled-coil region" evidence="1">
    <location>
        <begin position="1313"/>
        <end position="1354"/>
    </location>
</feature>
<dbReference type="Proteomes" id="UP001497623">
    <property type="component" value="Unassembled WGS sequence"/>
</dbReference>
<keyword evidence="2" id="KW-0472">Membrane</keyword>
<feature type="coiled-coil region" evidence="1">
    <location>
        <begin position="1856"/>
        <end position="1991"/>
    </location>
</feature>
<evidence type="ECO:0000313" key="3">
    <source>
        <dbReference type="EMBL" id="CAL4063327.1"/>
    </source>
</evidence>
<reference evidence="3 4" key="1">
    <citation type="submission" date="2024-05" db="EMBL/GenBank/DDBJ databases">
        <authorList>
            <person name="Wallberg A."/>
        </authorList>
    </citation>
    <scope>NUCLEOTIDE SEQUENCE [LARGE SCALE GENOMIC DNA]</scope>
</reference>
<feature type="coiled-coil region" evidence="1">
    <location>
        <begin position="1453"/>
        <end position="1522"/>
    </location>
</feature>
<protein>
    <submittedName>
        <fullName evidence="3">Uncharacterized protein</fullName>
    </submittedName>
</protein>
<feature type="coiled-coil region" evidence="1">
    <location>
        <begin position="1185"/>
        <end position="1233"/>
    </location>
</feature>